<keyword evidence="4" id="KW-0699">rRNA-binding</keyword>
<dbReference type="PROSITE" id="PS00211">
    <property type="entry name" value="ABC_TRANSPORTER_1"/>
    <property type="match status" value="1"/>
</dbReference>
<evidence type="ECO:0000256" key="9">
    <source>
        <dbReference type="ARBA" id="ARBA00022845"/>
    </source>
</evidence>
<evidence type="ECO:0000256" key="4">
    <source>
        <dbReference type="ARBA" id="ARBA00022730"/>
    </source>
</evidence>
<dbReference type="GO" id="GO:0003677">
    <property type="term" value="F:DNA binding"/>
    <property type="evidence" value="ECO:0007669"/>
    <property type="project" value="InterPro"/>
</dbReference>
<feature type="domain" description="ABC transporter" evidence="13">
    <location>
        <begin position="319"/>
        <end position="536"/>
    </location>
</feature>
<dbReference type="PROSITE" id="PS50893">
    <property type="entry name" value="ABC_TRANSPORTER_2"/>
    <property type="match status" value="2"/>
</dbReference>
<keyword evidence="7" id="KW-0378">Hydrolase</keyword>
<gene>
    <name evidence="14" type="ORF">H9872_01135</name>
</gene>
<evidence type="ECO:0000256" key="11">
    <source>
        <dbReference type="ARBA" id="ARBA00022917"/>
    </source>
</evidence>
<reference evidence="14" key="1">
    <citation type="journal article" date="2021" name="PeerJ">
        <title>Extensive microbial diversity within the chicken gut microbiome revealed by metagenomics and culture.</title>
        <authorList>
            <person name="Gilroy R."/>
            <person name="Ravi A."/>
            <person name="Getino M."/>
            <person name="Pursley I."/>
            <person name="Horton D.L."/>
            <person name="Alikhan N.F."/>
            <person name="Baker D."/>
            <person name="Gharbi K."/>
            <person name="Hall N."/>
            <person name="Watson M."/>
            <person name="Adriaenssens E.M."/>
            <person name="Foster-Nyarko E."/>
            <person name="Jarju S."/>
            <person name="Secka A."/>
            <person name="Antonio M."/>
            <person name="Oren A."/>
            <person name="Chaudhuri R.R."/>
            <person name="La Ragione R."/>
            <person name="Hildebrand F."/>
            <person name="Pallen M.J."/>
        </authorList>
    </citation>
    <scope>NUCLEOTIDE SEQUENCE</scope>
    <source>
        <strain evidence="14">B5-657</strain>
    </source>
</reference>
<dbReference type="GO" id="GO:0016887">
    <property type="term" value="F:ATP hydrolysis activity"/>
    <property type="evidence" value="ECO:0007669"/>
    <property type="project" value="InterPro"/>
</dbReference>
<dbReference type="Pfam" id="PF12848">
    <property type="entry name" value="ABC_tran_Xtn"/>
    <property type="match status" value="1"/>
</dbReference>
<feature type="coiled-coil region" evidence="12">
    <location>
        <begin position="566"/>
        <end position="617"/>
    </location>
</feature>
<keyword evidence="5" id="KW-0677">Repeat</keyword>
<protein>
    <submittedName>
        <fullName evidence="14">ABC-F family ATP-binding cassette domain-containing protein</fullName>
    </submittedName>
</protein>
<comment type="caution">
    <text evidence="14">The sequence shown here is derived from an EMBL/GenBank/DDBJ whole genome shotgun (WGS) entry which is preliminary data.</text>
</comment>
<keyword evidence="11" id="KW-0648">Protein biosynthesis</keyword>
<reference evidence="14" key="2">
    <citation type="submission" date="2021-04" db="EMBL/GenBank/DDBJ databases">
        <authorList>
            <person name="Gilroy R."/>
        </authorList>
    </citation>
    <scope>NUCLEOTIDE SEQUENCE</scope>
    <source>
        <strain evidence="14">B5-657</strain>
    </source>
</reference>
<dbReference type="FunFam" id="3.40.50.300:FF:000011">
    <property type="entry name" value="Putative ABC transporter ATP-binding component"/>
    <property type="match status" value="1"/>
</dbReference>
<dbReference type="EMBL" id="JAHLFQ010000021">
    <property type="protein sequence ID" value="MBU3803350.1"/>
    <property type="molecule type" value="Genomic_DNA"/>
</dbReference>
<dbReference type="SUPFAM" id="SSF52540">
    <property type="entry name" value="P-loop containing nucleoside triphosphate hydrolases"/>
    <property type="match status" value="2"/>
</dbReference>
<dbReference type="GO" id="GO:0000049">
    <property type="term" value="F:tRNA binding"/>
    <property type="evidence" value="ECO:0007669"/>
    <property type="project" value="UniProtKB-KW"/>
</dbReference>
<dbReference type="PANTHER" id="PTHR42855:SF1">
    <property type="entry name" value="ABC TRANSPORTER DOMAIN-CONTAINING PROTEIN"/>
    <property type="match status" value="1"/>
</dbReference>
<evidence type="ECO:0000256" key="10">
    <source>
        <dbReference type="ARBA" id="ARBA00022884"/>
    </source>
</evidence>
<keyword evidence="2" id="KW-0963">Cytoplasm</keyword>
<dbReference type="InterPro" id="IPR017871">
    <property type="entry name" value="ABC_transporter-like_CS"/>
</dbReference>
<dbReference type="InterPro" id="IPR032781">
    <property type="entry name" value="ABC_tran_Xtn"/>
</dbReference>
<sequence>MILLSLSHIKKTYGEKVIFDDLSLTVDSSKKIGMIGINGTGKSSLLKIMAGLETPDMGEVITSNELVIEYLPQNPVFEEDSTVLQQIFKGTSPFMKVLREYEQTITDLEEKPEDEGLQAKLLELSEQMDRQGAWQLESEAKAILTKLGLLNFNQKVKELSGGQRKKIALAGALIRPCNLLILDEPTNHLDNETIAYLEEVLKNKKSGVVMVTHDRYFLERVTNQIVELDQGKIYEYSGNYEAYLEQKALRESIEERLREKQQSLYKQELEWMRKGVEARRTKQKARKERFYELEESLSNDQKQNLDLNLGTSRLGKKIISLENVSKSFGDKCCVKDFTYTVLRDDRIGIIGNNGMGKSTLLNLIAGDILPDAGKIEIGDTVRIGYYTQESQALDLNMRVIDYVKEQGEFIKTADGSLISASKMLERFLFPPMVQYTPIGKLSGGERRRLYLLGVLMQDINVLFLDEPTNDLDIYTLQVLESFIDDFNGPVITVSHDRYFLDRIVDKLFVYKGNGEILNIPGNYSDYAIREQGEKEAPVEVKKEKVVTTRKEQAPKLKFTYKEQKEYEQIDSVIEQLEDELERLDKEMAENATHFARLQELTKEKEDKEEELAFQMERWEYLNEKAEQIARQ</sequence>
<dbReference type="Pfam" id="PF16326">
    <property type="entry name" value="ABC_tran_CTD"/>
    <property type="match status" value="1"/>
</dbReference>
<keyword evidence="12" id="KW-0175">Coiled coil</keyword>
<evidence type="ECO:0000256" key="5">
    <source>
        <dbReference type="ARBA" id="ARBA00022737"/>
    </source>
</evidence>
<dbReference type="GO" id="GO:0006417">
    <property type="term" value="P:regulation of translation"/>
    <property type="evidence" value="ECO:0007669"/>
    <property type="project" value="UniProtKB-KW"/>
</dbReference>
<dbReference type="SMART" id="SM00382">
    <property type="entry name" value="AAA"/>
    <property type="match status" value="2"/>
</dbReference>
<evidence type="ECO:0000256" key="1">
    <source>
        <dbReference type="ARBA" id="ARBA00005868"/>
    </source>
</evidence>
<dbReference type="InterPro" id="IPR037118">
    <property type="entry name" value="Val-tRNA_synth_C_sf"/>
</dbReference>
<dbReference type="CDD" id="cd03221">
    <property type="entry name" value="ABCF_EF-3"/>
    <property type="match status" value="2"/>
</dbReference>
<dbReference type="Proteomes" id="UP000824229">
    <property type="component" value="Unassembled WGS sequence"/>
</dbReference>
<dbReference type="GO" id="GO:0019843">
    <property type="term" value="F:rRNA binding"/>
    <property type="evidence" value="ECO:0007669"/>
    <property type="project" value="UniProtKB-KW"/>
</dbReference>
<dbReference type="InterPro" id="IPR032524">
    <property type="entry name" value="ABC_tran_C"/>
</dbReference>
<keyword evidence="6" id="KW-0547">Nucleotide-binding</keyword>
<keyword evidence="10" id="KW-0694">RNA-binding</keyword>
<dbReference type="PANTHER" id="PTHR42855">
    <property type="entry name" value="ABC TRANSPORTER ATP-BINDING SUBUNIT"/>
    <property type="match status" value="1"/>
</dbReference>
<keyword evidence="8 14" id="KW-0067">ATP-binding</keyword>
<dbReference type="InterPro" id="IPR003593">
    <property type="entry name" value="AAA+_ATPase"/>
</dbReference>
<dbReference type="InterPro" id="IPR027417">
    <property type="entry name" value="P-loop_NTPase"/>
</dbReference>
<comment type="similarity">
    <text evidence="1">Belongs to the ABC transporter superfamily. ABCF family. Translational throttle EttA subfamily.</text>
</comment>
<dbReference type="Gene3D" id="3.40.50.300">
    <property type="entry name" value="P-loop containing nucleotide triphosphate hydrolases"/>
    <property type="match status" value="2"/>
</dbReference>
<name>A0A9E2KA17_9FIRM</name>
<dbReference type="FunFam" id="3.40.50.300:FF:000183">
    <property type="entry name" value="ABC transporter ATP-binding protein yjjK"/>
    <property type="match status" value="1"/>
</dbReference>
<evidence type="ECO:0000256" key="12">
    <source>
        <dbReference type="SAM" id="Coils"/>
    </source>
</evidence>
<evidence type="ECO:0000313" key="15">
    <source>
        <dbReference type="Proteomes" id="UP000824229"/>
    </source>
</evidence>
<evidence type="ECO:0000256" key="7">
    <source>
        <dbReference type="ARBA" id="ARBA00022801"/>
    </source>
</evidence>
<dbReference type="InterPro" id="IPR003439">
    <property type="entry name" value="ABC_transporter-like_ATP-bd"/>
</dbReference>
<keyword evidence="3" id="KW-0820">tRNA-binding</keyword>
<evidence type="ECO:0000313" key="14">
    <source>
        <dbReference type="EMBL" id="MBU3803350.1"/>
    </source>
</evidence>
<accession>A0A9E2KA17</accession>
<dbReference type="AlphaFoldDB" id="A0A9E2KA17"/>
<evidence type="ECO:0000259" key="13">
    <source>
        <dbReference type="PROSITE" id="PS50893"/>
    </source>
</evidence>
<proteinExistence type="inferred from homology"/>
<evidence type="ECO:0000256" key="8">
    <source>
        <dbReference type="ARBA" id="ARBA00022840"/>
    </source>
</evidence>
<dbReference type="GO" id="GO:0005524">
    <property type="term" value="F:ATP binding"/>
    <property type="evidence" value="ECO:0007669"/>
    <property type="project" value="UniProtKB-KW"/>
</dbReference>
<keyword evidence="9" id="KW-0810">Translation regulation</keyword>
<dbReference type="Gene3D" id="1.10.287.380">
    <property type="entry name" value="Valyl-tRNA synthetase, C-terminal domain"/>
    <property type="match status" value="1"/>
</dbReference>
<dbReference type="GO" id="GO:0006412">
    <property type="term" value="P:translation"/>
    <property type="evidence" value="ECO:0007669"/>
    <property type="project" value="UniProtKB-KW"/>
</dbReference>
<dbReference type="InterPro" id="IPR051309">
    <property type="entry name" value="ABCF_ATPase"/>
</dbReference>
<feature type="domain" description="ABC transporter" evidence="13">
    <location>
        <begin position="4"/>
        <end position="255"/>
    </location>
</feature>
<dbReference type="Pfam" id="PF00005">
    <property type="entry name" value="ABC_tran"/>
    <property type="match status" value="2"/>
</dbReference>
<evidence type="ECO:0000256" key="3">
    <source>
        <dbReference type="ARBA" id="ARBA00022555"/>
    </source>
</evidence>
<evidence type="ECO:0000256" key="2">
    <source>
        <dbReference type="ARBA" id="ARBA00022490"/>
    </source>
</evidence>
<evidence type="ECO:0000256" key="6">
    <source>
        <dbReference type="ARBA" id="ARBA00022741"/>
    </source>
</evidence>
<organism evidence="14 15">
    <name type="scientific">Candidatus Cellulosilyticum pullistercoris</name>
    <dbReference type="NCBI Taxonomy" id="2838521"/>
    <lineage>
        <taxon>Bacteria</taxon>
        <taxon>Bacillati</taxon>
        <taxon>Bacillota</taxon>
        <taxon>Clostridia</taxon>
        <taxon>Lachnospirales</taxon>
        <taxon>Cellulosilyticaceae</taxon>
        <taxon>Cellulosilyticum</taxon>
    </lineage>
</organism>